<dbReference type="SUPFAM" id="SSF55298">
    <property type="entry name" value="YjgF-like"/>
    <property type="match status" value="1"/>
</dbReference>
<feature type="binding site" evidence="8">
    <location>
        <begin position="122"/>
        <end position="130"/>
    </location>
    <ligand>
        <name>ATP</name>
        <dbReference type="ChEBI" id="CHEBI:30616"/>
    </ligand>
</feature>
<comment type="catalytic activity">
    <reaction evidence="7 8">
        <text>CMP + ATP = CDP + ADP</text>
        <dbReference type="Rhea" id="RHEA:11600"/>
        <dbReference type="ChEBI" id="CHEBI:30616"/>
        <dbReference type="ChEBI" id="CHEBI:58069"/>
        <dbReference type="ChEBI" id="CHEBI:60377"/>
        <dbReference type="ChEBI" id="CHEBI:456216"/>
        <dbReference type="EC" id="2.7.4.25"/>
    </reaction>
</comment>
<dbReference type="Gene3D" id="3.30.1330.40">
    <property type="entry name" value="RutC-like"/>
    <property type="match status" value="1"/>
</dbReference>
<dbReference type="PANTHER" id="PTHR21164:SF0">
    <property type="entry name" value="CHORISMATE MUTASE AROH"/>
    <property type="match status" value="1"/>
</dbReference>
<keyword evidence="9" id="KW-0028">Amino-acid biosynthesis</keyword>
<dbReference type="PANTHER" id="PTHR21164">
    <property type="entry name" value="CHORISMATE MUTASE"/>
    <property type="match status" value="1"/>
</dbReference>
<evidence type="ECO:0000256" key="4">
    <source>
        <dbReference type="ARBA" id="ARBA00022777"/>
    </source>
</evidence>
<dbReference type="EC" id="2.7.4.25" evidence="8"/>
<keyword evidence="5 8" id="KW-0067">ATP-binding</keyword>
<dbReference type="GO" id="GO:0036431">
    <property type="term" value="F:dCMP kinase activity"/>
    <property type="evidence" value="ECO:0007669"/>
    <property type="project" value="InterPro"/>
</dbReference>
<evidence type="ECO:0000256" key="5">
    <source>
        <dbReference type="ARBA" id="ARBA00022840"/>
    </source>
</evidence>
<dbReference type="Proteomes" id="UP000886847">
    <property type="component" value="Unassembled WGS sequence"/>
</dbReference>
<feature type="domain" description="Cytidylate kinase" evidence="10">
    <location>
        <begin position="118"/>
        <end position="331"/>
    </location>
</feature>
<dbReference type="GO" id="GO:0004106">
    <property type="term" value="F:chorismate mutase activity"/>
    <property type="evidence" value="ECO:0007669"/>
    <property type="project" value="UniProtKB-UniRule"/>
</dbReference>
<keyword evidence="2 8" id="KW-0808">Transferase</keyword>
<reference evidence="11" key="2">
    <citation type="submission" date="2021-04" db="EMBL/GenBank/DDBJ databases">
        <authorList>
            <person name="Gilroy R."/>
        </authorList>
    </citation>
    <scope>NUCLEOTIDE SEQUENCE</scope>
    <source>
        <strain evidence="11">2189</strain>
    </source>
</reference>
<dbReference type="GO" id="GO:0008652">
    <property type="term" value="P:amino acid biosynthetic process"/>
    <property type="evidence" value="ECO:0007669"/>
    <property type="project" value="UniProtKB-UniRule"/>
</dbReference>
<evidence type="ECO:0000313" key="11">
    <source>
        <dbReference type="EMBL" id="HIX51048.1"/>
    </source>
</evidence>
<accession>A0A9D1W205</accession>
<keyword evidence="8" id="KW-0963">Cytoplasm</keyword>
<proteinExistence type="inferred from homology"/>
<dbReference type="PROSITE" id="PS51167">
    <property type="entry name" value="CHORISMATE_MUT_1"/>
    <property type="match status" value="1"/>
</dbReference>
<dbReference type="CDD" id="cd02020">
    <property type="entry name" value="CMPK"/>
    <property type="match status" value="1"/>
</dbReference>
<dbReference type="HAMAP" id="MF_00238">
    <property type="entry name" value="Cytidyl_kinase_type1"/>
    <property type="match status" value="1"/>
</dbReference>
<evidence type="ECO:0000256" key="2">
    <source>
        <dbReference type="ARBA" id="ARBA00022679"/>
    </source>
</evidence>
<evidence type="ECO:0000256" key="3">
    <source>
        <dbReference type="ARBA" id="ARBA00022741"/>
    </source>
</evidence>
<evidence type="ECO:0000256" key="9">
    <source>
        <dbReference type="PROSITE-ProRule" id="PRU00514"/>
    </source>
</evidence>
<dbReference type="InterPro" id="IPR008243">
    <property type="entry name" value="Chorismate_mutase_AroH"/>
</dbReference>
<comment type="catalytic activity">
    <reaction evidence="9">
        <text>chorismate = prephenate</text>
        <dbReference type="Rhea" id="RHEA:13897"/>
        <dbReference type="ChEBI" id="CHEBI:29748"/>
        <dbReference type="ChEBI" id="CHEBI:29934"/>
        <dbReference type="EC" id="5.4.99.5"/>
    </reaction>
</comment>
<dbReference type="GO" id="GO:0005524">
    <property type="term" value="F:ATP binding"/>
    <property type="evidence" value="ECO:0007669"/>
    <property type="project" value="UniProtKB-UniRule"/>
</dbReference>
<comment type="caution">
    <text evidence="11">The sequence shown here is derived from an EMBL/GenBank/DDBJ whole genome shotgun (WGS) entry which is preliminary data.</text>
</comment>
<dbReference type="InterPro" id="IPR011994">
    <property type="entry name" value="Cytidylate_kinase_dom"/>
</dbReference>
<dbReference type="GO" id="GO:0006220">
    <property type="term" value="P:pyrimidine nucleotide metabolic process"/>
    <property type="evidence" value="ECO:0007669"/>
    <property type="project" value="UniProtKB-UniRule"/>
</dbReference>
<sequence>MLAIRGATTITADEPQQIREAVAQLLREIAEKNRLRAEEMLFILFSNTADIRSLYPAKAAREAGFVSPALFSAAEPDIAGALPLCIRVLVLAEKEGKAAHVYLRGAASLRKDLKKFAVALDGPSGSGKSTVAKLLAEKFDILYLDTGAMYRACALYAARAGLSEFTEEAVRPLLASLPLRVEYIDGAQHTMLGEEDVSEAIRRPEVSMAASRISALRCVREKMVEMQRKIASERSCVLDGRDIGSFVLPNAPFKFYVTASSKVRAERRCKELRAKGFAVELGAIQKEIEERDANDMNREFSPLVRAEDAVLVDTSDLTIGEVVDTICKKIQEKV</sequence>
<dbReference type="GO" id="GO:0009073">
    <property type="term" value="P:aromatic amino acid family biosynthetic process"/>
    <property type="evidence" value="ECO:0007669"/>
    <property type="project" value="UniProtKB-UniRule"/>
</dbReference>
<evidence type="ECO:0000256" key="7">
    <source>
        <dbReference type="ARBA" id="ARBA00048478"/>
    </source>
</evidence>
<organism evidence="11 12">
    <name type="scientific">Candidatus Borkfalkia faecavium</name>
    <dbReference type="NCBI Taxonomy" id="2838508"/>
    <lineage>
        <taxon>Bacteria</taxon>
        <taxon>Bacillati</taxon>
        <taxon>Bacillota</taxon>
        <taxon>Clostridia</taxon>
        <taxon>Christensenellales</taxon>
        <taxon>Christensenellaceae</taxon>
        <taxon>Candidatus Borkfalkia</taxon>
    </lineage>
</organism>
<dbReference type="InterPro" id="IPR027417">
    <property type="entry name" value="P-loop_NTPase"/>
</dbReference>
<evidence type="ECO:0000313" key="12">
    <source>
        <dbReference type="Proteomes" id="UP000886847"/>
    </source>
</evidence>
<keyword evidence="9" id="KW-0057">Aromatic amino acid biosynthesis</keyword>
<dbReference type="GO" id="GO:0046417">
    <property type="term" value="P:chorismate metabolic process"/>
    <property type="evidence" value="ECO:0007669"/>
    <property type="project" value="TreeGrafter"/>
</dbReference>
<keyword evidence="9" id="KW-0413">Isomerase</keyword>
<keyword evidence="3 8" id="KW-0547">Nucleotide-binding</keyword>
<evidence type="ECO:0000259" key="10">
    <source>
        <dbReference type="Pfam" id="PF02224"/>
    </source>
</evidence>
<dbReference type="GO" id="GO:0005737">
    <property type="term" value="C:cytoplasm"/>
    <property type="evidence" value="ECO:0007669"/>
    <property type="project" value="UniProtKB-SubCell"/>
</dbReference>
<dbReference type="InterPro" id="IPR003136">
    <property type="entry name" value="Cytidylate_kin"/>
</dbReference>
<dbReference type="Pfam" id="PF07736">
    <property type="entry name" value="CM_1"/>
    <property type="match status" value="1"/>
</dbReference>
<reference evidence="11" key="1">
    <citation type="journal article" date="2021" name="PeerJ">
        <title>Extensive microbial diversity within the chicken gut microbiome revealed by metagenomics and culture.</title>
        <authorList>
            <person name="Gilroy R."/>
            <person name="Ravi A."/>
            <person name="Getino M."/>
            <person name="Pursley I."/>
            <person name="Horton D.L."/>
            <person name="Alikhan N.F."/>
            <person name="Baker D."/>
            <person name="Gharbi K."/>
            <person name="Hall N."/>
            <person name="Watson M."/>
            <person name="Adriaenssens E.M."/>
            <person name="Foster-Nyarko E."/>
            <person name="Jarju S."/>
            <person name="Secka A."/>
            <person name="Antonio M."/>
            <person name="Oren A."/>
            <person name="Chaudhuri R.R."/>
            <person name="La Ragione R."/>
            <person name="Hildebrand F."/>
            <person name="Pallen M.J."/>
        </authorList>
    </citation>
    <scope>NUCLEOTIDE SEQUENCE</scope>
    <source>
        <strain evidence="11">2189</strain>
    </source>
</reference>
<comment type="subcellular location">
    <subcellularLocation>
        <location evidence="8">Cytoplasm</location>
    </subcellularLocation>
</comment>
<dbReference type="AlphaFoldDB" id="A0A9D1W205"/>
<dbReference type="NCBIfam" id="TIGR00017">
    <property type="entry name" value="cmk"/>
    <property type="match status" value="1"/>
</dbReference>
<evidence type="ECO:0000256" key="8">
    <source>
        <dbReference type="HAMAP-Rule" id="MF_00238"/>
    </source>
</evidence>
<dbReference type="NCBIfam" id="TIGR01796">
    <property type="entry name" value="CM_mono_aroH"/>
    <property type="match status" value="1"/>
</dbReference>
<keyword evidence="4 8" id="KW-0418">Kinase</keyword>
<comment type="similarity">
    <text evidence="1 8">Belongs to the cytidylate kinase family. Type 1 subfamily.</text>
</comment>
<dbReference type="Gene3D" id="3.40.50.300">
    <property type="entry name" value="P-loop containing nucleotide triphosphate hydrolases"/>
    <property type="match status" value="1"/>
</dbReference>
<dbReference type="EMBL" id="DXEW01000035">
    <property type="protein sequence ID" value="HIX51048.1"/>
    <property type="molecule type" value="Genomic_DNA"/>
</dbReference>
<protein>
    <recommendedName>
        <fullName evidence="8">Cytidylate kinase</fullName>
        <shortName evidence="8">CK</shortName>
        <ecNumber evidence="8">2.7.4.25</ecNumber>
    </recommendedName>
    <alternativeName>
        <fullName evidence="8">Cytidine monophosphate kinase</fullName>
        <shortName evidence="8">CMP kinase</shortName>
    </alternativeName>
</protein>
<name>A0A9D1W205_9FIRM</name>
<dbReference type="Pfam" id="PF02224">
    <property type="entry name" value="Cytidylate_kin"/>
    <property type="match status" value="1"/>
</dbReference>
<dbReference type="InterPro" id="IPR035959">
    <property type="entry name" value="RutC-like_sf"/>
</dbReference>
<comment type="catalytic activity">
    <reaction evidence="6 8">
        <text>dCMP + ATP = dCDP + ADP</text>
        <dbReference type="Rhea" id="RHEA:25094"/>
        <dbReference type="ChEBI" id="CHEBI:30616"/>
        <dbReference type="ChEBI" id="CHEBI:57566"/>
        <dbReference type="ChEBI" id="CHEBI:58593"/>
        <dbReference type="ChEBI" id="CHEBI:456216"/>
        <dbReference type="EC" id="2.7.4.25"/>
    </reaction>
</comment>
<evidence type="ECO:0000256" key="1">
    <source>
        <dbReference type="ARBA" id="ARBA00009427"/>
    </source>
</evidence>
<dbReference type="SUPFAM" id="SSF52540">
    <property type="entry name" value="P-loop containing nucleoside triphosphate hydrolases"/>
    <property type="match status" value="1"/>
</dbReference>
<gene>
    <name evidence="8 11" type="primary">cmk</name>
    <name evidence="11" type="ORF">H9851_07210</name>
</gene>
<evidence type="ECO:0000256" key="6">
    <source>
        <dbReference type="ARBA" id="ARBA00047615"/>
    </source>
</evidence>